<evidence type="ECO:0000256" key="3">
    <source>
        <dbReference type="ARBA" id="ARBA00023004"/>
    </source>
</evidence>
<evidence type="ECO:0000256" key="4">
    <source>
        <dbReference type="PROSITE-ProRule" id="PRU00433"/>
    </source>
</evidence>
<dbReference type="GO" id="GO:0009055">
    <property type="term" value="F:electron transfer activity"/>
    <property type="evidence" value="ECO:0007669"/>
    <property type="project" value="InterPro"/>
</dbReference>
<dbReference type="Proteomes" id="UP000187735">
    <property type="component" value="Chromosome"/>
</dbReference>
<dbReference type="PANTHER" id="PTHR35889">
    <property type="entry name" value="CYCLOINULO-OLIGOSACCHARIDE FRUCTANOTRANSFERASE-RELATED"/>
    <property type="match status" value="1"/>
</dbReference>
<proteinExistence type="predicted"/>
<evidence type="ECO:0000256" key="1">
    <source>
        <dbReference type="ARBA" id="ARBA00022617"/>
    </source>
</evidence>
<keyword evidence="2 4" id="KW-0479">Metal-binding</keyword>
<dbReference type="InterPro" id="IPR022655">
    <property type="entry name" value="DUF1553"/>
</dbReference>
<dbReference type="Pfam" id="PF07587">
    <property type="entry name" value="PSD1"/>
    <property type="match status" value="1"/>
</dbReference>
<organism evidence="6 7">
    <name type="scientific">Fuerstiella marisgermanici</name>
    <dbReference type="NCBI Taxonomy" id="1891926"/>
    <lineage>
        <taxon>Bacteria</taxon>
        <taxon>Pseudomonadati</taxon>
        <taxon>Planctomycetota</taxon>
        <taxon>Planctomycetia</taxon>
        <taxon>Planctomycetales</taxon>
        <taxon>Planctomycetaceae</taxon>
        <taxon>Fuerstiella</taxon>
    </lineage>
</organism>
<evidence type="ECO:0000313" key="7">
    <source>
        <dbReference type="Proteomes" id="UP000187735"/>
    </source>
</evidence>
<dbReference type="InterPro" id="IPR011429">
    <property type="entry name" value="Cyt_c_Planctomycete-type"/>
</dbReference>
<dbReference type="InterPro" id="IPR011444">
    <property type="entry name" value="DUF1549"/>
</dbReference>
<keyword evidence="1 4" id="KW-0349">Heme</keyword>
<protein>
    <submittedName>
        <fullName evidence="6">Planctomycete cytochrome C</fullName>
    </submittedName>
</protein>
<dbReference type="RefSeq" id="WP_099091817.1">
    <property type="nucleotide sequence ID" value="NZ_CP017641.1"/>
</dbReference>
<keyword evidence="7" id="KW-1185">Reference proteome</keyword>
<keyword evidence="3 4" id="KW-0408">Iron</keyword>
<dbReference type="EMBL" id="CP017641">
    <property type="protein sequence ID" value="APZ94149.1"/>
    <property type="molecule type" value="Genomic_DNA"/>
</dbReference>
<dbReference type="InterPro" id="IPR009056">
    <property type="entry name" value="Cyt_c-like_dom"/>
</dbReference>
<dbReference type="Pfam" id="PF07635">
    <property type="entry name" value="PSCyt1"/>
    <property type="match status" value="1"/>
</dbReference>
<sequence>MQRVAIQKQLQPDLFRAVCGRLRVPGSTILLIITVCFAAKFDQTAMADDDGERFFETDIRPILVEHCLACHGAGERNGGLRLDSKAALLKGGDSGPAAVAGQVESLLLKAVNRTDGLEMPPEEPLSDAQVAALRKWVEIGMPWPAADARLLSSAESRAKEHWAFQPVADPRVPDVPKEFAAVDSLNPIDAFVLRKLGQGGLSPSPEADRRTLIRRLSYTLTGLPPTSAAVEAYVADESPDAYRKLVEQYLASPQYGEQWARHWLDVARYSDTKGYVYAREERFWVHAWRYRDWVVDALNEDMPYDRFLMLQLAADQVPDKRTDDLAAMGFLTIGRRFLGVNRDIIDDRIDVVTRGTLGLTVSCARCHDHKYDPIPTADYYSLYGVFDSCEEDMVRLDTKDRDDEFEAELKKREAKLRDKMQASREESSRRARSRIRDYLFAQTELHKYPPNGFDQIFQTSDLLPAFVRRWEAYLRNANHKRDPIFVPWHQFAQLSSEDFAEKSPAVFDSIQKVAAEEINPKVAAVFQSPPRSFAEVVDRYGDLFTAVDAEWTERLAAAAKANEAAPVQLDDKAAEQIRSVMYGAHSPCEVPDEPIVHTETFFESATCTQLWKLQGDVDRWVIGPAQPPGYAVILKDRETPAEPRIFRRGNILTKGDDVPRRFLTVLSPPDRQPFLSGSGRRELAEKIIDEANPLTARVIVNRIWAHHFGSGLVATPSDFGLRAEAPSHPELLDWLTSRFVADGWSLKKLHRRIVTSATFRQSTFGPPIAEDRERAFKVDPGNRLLWRMNPQRLTFEQFRDSMLAATGELDLEVGGKPIDLFKDETNKRRTLYGLVDRQFLPAILRVFDFANPDLHTPKRSQTTVPQQALFFMNHPLVLDRARQLASVCGEDVSPRDAITEMFGRVLQRTPSESELSDALAVVAGAAKETTAVRLTTADWSYGYGKYNEDTHAVENFQPLPHFTGESWQGGPAWPDPKLGWVQLSATGGHPGNTRDVAAVRRWTAPRDMTVRIQSTLRHDVAAGDGVRGFVVSSRAAELGRAKVHQSSAELNTDTLSVTKGETLDFVVDIDQVLNSDQYEWKATITEVNGAESGDAVAWDSAADFPNNAADRLNPLAQVAQILFCSNEFLFVD</sequence>
<gene>
    <name evidence="6" type="ORF">Fuma_03772</name>
</gene>
<dbReference type="STRING" id="1891926.Fuma_03772"/>
<dbReference type="Pfam" id="PF07583">
    <property type="entry name" value="PSCyt2"/>
    <property type="match status" value="1"/>
</dbReference>
<dbReference type="KEGG" id="fmr:Fuma_03772"/>
<dbReference type="SUPFAM" id="SSF46626">
    <property type="entry name" value="Cytochrome c"/>
    <property type="match status" value="1"/>
</dbReference>
<feature type="domain" description="Cytochrome c" evidence="5">
    <location>
        <begin position="46"/>
        <end position="141"/>
    </location>
</feature>
<name>A0A1P8WJA2_9PLAN</name>
<evidence type="ECO:0000259" key="5">
    <source>
        <dbReference type="PROSITE" id="PS51007"/>
    </source>
</evidence>
<dbReference type="GO" id="GO:0020037">
    <property type="term" value="F:heme binding"/>
    <property type="evidence" value="ECO:0007669"/>
    <property type="project" value="InterPro"/>
</dbReference>
<evidence type="ECO:0000313" key="6">
    <source>
        <dbReference type="EMBL" id="APZ94149.1"/>
    </source>
</evidence>
<dbReference type="AlphaFoldDB" id="A0A1P8WJA2"/>
<dbReference type="InterPro" id="IPR036909">
    <property type="entry name" value="Cyt_c-like_dom_sf"/>
</dbReference>
<evidence type="ECO:0000256" key="2">
    <source>
        <dbReference type="ARBA" id="ARBA00022723"/>
    </source>
</evidence>
<dbReference type="PANTHER" id="PTHR35889:SF3">
    <property type="entry name" value="F-BOX DOMAIN-CONTAINING PROTEIN"/>
    <property type="match status" value="1"/>
</dbReference>
<dbReference type="GO" id="GO:0046872">
    <property type="term" value="F:metal ion binding"/>
    <property type="evidence" value="ECO:0007669"/>
    <property type="project" value="UniProtKB-KW"/>
</dbReference>
<dbReference type="OrthoDB" id="127107at2"/>
<reference evidence="6 7" key="1">
    <citation type="journal article" date="2016" name="Front. Microbiol.">
        <title>Fuerstia marisgermanicae gen. nov., sp. nov., an Unusual Member of the Phylum Planctomycetes from the German Wadden Sea.</title>
        <authorList>
            <person name="Kohn T."/>
            <person name="Heuer A."/>
            <person name="Jogler M."/>
            <person name="Vollmers J."/>
            <person name="Boedeker C."/>
            <person name="Bunk B."/>
            <person name="Rast P."/>
            <person name="Borchert D."/>
            <person name="Glockner I."/>
            <person name="Freese H.M."/>
            <person name="Klenk H.P."/>
            <person name="Overmann J."/>
            <person name="Kaster A.K."/>
            <person name="Rohde M."/>
            <person name="Wiegand S."/>
            <person name="Jogler C."/>
        </authorList>
    </citation>
    <scope>NUCLEOTIDE SEQUENCE [LARGE SCALE GENOMIC DNA]</scope>
    <source>
        <strain evidence="6 7">NH11</strain>
    </source>
</reference>
<accession>A0A1P8WJA2</accession>
<dbReference type="PROSITE" id="PS51007">
    <property type="entry name" value="CYTC"/>
    <property type="match status" value="1"/>
</dbReference>